<dbReference type="Pfam" id="PF13689">
    <property type="entry name" value="DUF4154"/>
    <property type="match status" value="1"/>
</dbReference>
<dbReference type="InterPro" id="IPR025293">
    <property type="entry name" value="YfiR/HmsC-like"/>
</dbReference>
<name>A0A7R6PG34_9GAMM</name>
<evidence type="ECO:0000313" key="2">
    <source>
        <dbReference type="Proteomes" id="UP000595332"/>
    </source>
</evidence>
<dbReference type="KEGG" id="njp:NEJAP_1001"/>
<accession>A0A7R6PG34</accession>
<evidence type="ECO:0000313" key="1">
    <source>
        <dbReference type="EMBL" id="BBB28958.1"/>
    </source>
</evidence>
<sequence length="117" mass="12805">MIADQEIIHKLKSVVVGELMDGLPIIVTSFSDMKTLGSCHLLYIQGDREVSPVLLREASQSGTLLIGDAKSLNSEGLGMVGFETRGRKVRVAVNLTRLKKAGFKVSSKLLRVVRIIR</sequence>
<protein>
    <submittedName>
        <fullName evidence="1">Uncharacterized protein</fullName>
    </submittedName>
</protein>
<organism evidence="1 2">
    <name type="scientific">Neptunomonas japonica JAMM 1380</name>
    <dbReference type="NCBI Taxonomy" id="1441457"/>
    <lineage>
        <taxon>Bacteria</taxon>
        <taxon>Pseudomonadati</taxon>
        <taxon>Pseudomonadota</taxon>
        <taxon>Gammaproteobacteria</taxon>
        <taxon>Oceanospirillales</taxon>
        <taxon>Oceanospirillaceae</taxon>
        <taxon>Neptunomonas</taxon>
    </lineage>
</organism>
<proteinExistence type="predicted"/>
<dbReference type="Proteomes" id="UP000595332">
    <property type="component" value="Chromosome"/>
</dbReference>
<dbReference type="AlphaFoldDB" id="A0A7R6PG34"/>
<reference evidence="1 2" key="1">
    <citation type="journal article" date="2008" name="Int. J. Syst. Evol. Microbiol.">
        <title>Neptunomonas japonica sp. nov., an Osedax japonicus symbiont-like bacterium isolated from sediment adjacent to sperm whale carcasses off Kagoshima, Japan.</title>
        <authorList>
            <person name="Miyazaki M."/>
            <person name="Nogi Y."/>
            <person name="Fujiwara Y."/>
            <person name="Kawato M."/>
            <person name="Kubokawa K."/>
            <person name="Horikoshi K."/>
        </authorList>
    </citation>
    <scope>NUCLEOTIDE SEQUENCE [LARGE SCALE GENOMIC DNA]</scope>
    <source>
        <strain evidence="1 2">JAMM 1380</strain>
    </source>
</reference>
<dbReference type="EMBL" id="AP014546">
    <property type="protein sequence ID" value="BBB28958.1"/>
    <property type="molecule type" value="Genomic_DNA"/>
</dbReference>
<gene>
    <name evidence="1" type="ORF">NEJAP_1001</name>
</gene>
<keyword evidence="2" id="KW-1185">Reference proteome</keyword>